<evidence type="ECO:0000256" key="4">
    <source>
        <dbReference type="RuleBase" id="RU003718"/>
    </source>
</evidence>
<comment type="caution">
    <text evidence="6">The sequence shown here is derived from an EMBL/GenBank/DDBJ whole genome shotgun (WGS) entry which is preliminary data.</text>
</comment>
<gene>
    <name evidence="6" type="ORF">ACH5RR_002221</name>
</gene>
<dbReference type="Gene3D" id="3.40.50.2000">
    <property type="entry name" value="Glycogen Phosphorylase B"/>
    <property type="match status" value="2"/>
</dbReference>
<name>A0ABD3B5N4_9GENT</name>
<dbReference type="PANTHER" id="PTHR48047:SF45">
    <property type="entry name" value="SCOPOLETIN GLUCOSYLTRANSFERASE-LIKE"/>
    <property type="match status" value="1"/>
</dbReference>
<evidence type="ECO:0000313" key="6">
    <source>
        <dbReference type="EMBL" id="KAL3538855.1"/>
    </source>
</evidence>
<keyword evidence="3 4" id="KW-0808">Transferase</keyword>
<accession>A0ABD3B5N4</accession>
<evidence type="ECO:0000256" key="1">
    <source>
        <dbReference type="ARBA" id="ARBA00009995"/>
    </source>
</evidence>
<dbReference type="FunFam" id="3.40.50.2000:FF:000071">
    <property type="entry name" value="Glycosyltransferase"/>
    <property type="match status" value="1"/>
</dbReference>
<dbReference type="Proteomes" id="UP001630127">
    <property type="component" value="Unassembled WGS sequence"/>
</dbReference>
<dbReference type="InterPro" id="IPR002213">
    <property type="entry name" value="UDP_glucos_trans"/>
</dbReference>
<evidence type="ECO:0000256" key="5">
    <source>
        <dbReference type="RuleBase" id="RU362057"/>
    </source>
</evidence>
<dbReference type="PANTHER" id="PTHR48047">
    <property type="entry name" value="GLYCOSYLTRANSFERASE"/>
    <property type="match status" value="1"/>
</dbReference>
<dbReference type="EMBL" id="JBJUIK010000001">
    <property type="protein sequence ID" value="KAL3538855.1"/>
    <property type="molecule type" value="Genomic_DNA"/>
</dbReference>
<protein>
    <recommendedName>
        <fullName evidence="5">Glycosyltransferase</fullName>
        <ecNumber evidence="5">2.4.1.-</ecNumber>
    </recommendedName>
</protein>
<organism evidence="6 7">
    <name type="scientific">Cinchona calisaya</name>
    <dbReference type="NCBI Taxonomy" id="153742"/>
    <lineage>
        <taxon>Eukaryota</taxon>
        <taxon>Viridiplantae</taxon>
        <taxon>Streptophyta</taxon>
        <taxon>Embryophyta</taxon>
        <taxon>Tracheophyta</taxon>
        <taxon>Spermatophyta</taxon>
        <taxon>Magnoliopsida</taxon>
        <taxon>eudicotyledons</taxon>
        <taxon>Gunneridae</taxon>
        <taxon>Pentapetalae</taxon>
        <taxon>asterids</taxon>
        <taxon>lamiids</taxon>
        <taxon>Gentianales</taxon>
        <taxon>Rubiaceae</taxon>
        <taxon>Cinchonoideae</taxon>
        <taxon>Cinchoneae</taxon>
        <taxon>Cinchona</taxon>
    </lineage>
</organism>
<evidence type="ECO:0000313" key="7">
    <source>
        <dbReference type="Proteomes" id="UP001630127"/>
    </source>
</evidence>
<dbReference type="FunFam" id="3.40.50.2000:FF:000047">
    <property type="entry name" value="Glycosyltransferase"/>
    <property type="match status" value="1"/>
</dbReference>
<evidence type="ECO:0000256" key="3">
    <source>
        <dbReference type="ARBA" id="ARBA00022679"/>
    </source>
</evidence>
<comment type="similarity">
    <text evidence="1 4">Belongs to the UDP-glycosyltransferase family.</text>
</comment>
<dbReference type="InterPro" id="IPR035595">
    <property type="entry name" value="UDP_glycos_trans_CS"/>
</dbReference>
<dbReference type="GO" id="GO:0008194">
    <property type="term" value="F:UDP-glycosyltransferase activity"/>
    <property type="evidence" value="ECO:0007669"/>
    <property type="project" value="UniProtKB-ARBA"/>
</dbReference>
<keyword evidence="7" id="KW-1185">Reference proteome</keyword>
<keyword evidence="2 4" id="KW-0328">Glycosyltransferase</keyword>
<dbReference type="CDD" id="cd03784">
    <property type="entry name" value="GT1_Gtf-like"/>
    <property type="match status" value="1"/>
</dbReference>
<dbReference type="PROSITE" id="PS00375">
    <property type="entry name" value="UDPGT"/>
    <property type="match status" value="1"/>
</dbReference>
<sequence length="488" mass="55206">MVEKLHVFFLPFLAHGHMIPTLDMAKLFTSRGAKTTIITTPMHAPMFTKAIEKHQRQSGFDMSIRVVKFPAVEAGLPEGIEGADQLNSDDLLPSFFKATTFLREPLEQLLQECKPHCLIADMFFPWATDSAAKFGIPRLLFHGSSTFAISASECVRRYKPYKSVSNDLDTFVIPDFPNNIRLTRGQVSIYERQEIEVETEFAKMMEQVRESDLRSYGVVVNSFYDLEPDYYDYYQKKLGRKAWNIGPFLLCNKEAEDKAERGKKSSIDEHDCRKWLDSKKPNSVVYVCFGSMSNFNASQLHEIAKGLESSGQQFIWVVRKCIDKEDSENWFPDGFEERTKERGLIIKGWAPQMLILEHGAIGAFVTHCGWNSTLEGVCVGVPMVTWPLFADQFYNEKLLTDVLKVGVGVGVGARQWSRQASDVIVRGEALAEAVDRVMVGEEAVQIRGRAKALKEKAVKAAEEGGTSFSDFNALMEELKAYQRARKQE</sequence>
<dbReference type="AlphaFoldDB" id="A0ABD3B5N4"/>
<evidence type="ECO:0000256" key="2">
    <source>
        <dbReference type="ARBA" id="ARBA00022676"/>
    </source>
</evidence>
<reference evidence="6 7" key="1">
    <citation type="submission" date="2024-11" db="EMBL/GenBank/DDBJ databases">
        <title>A near-complete genome assembly of Cinchona calisaya.</title>
        <authorList>
            <person name="Lian D.C."/>
            <person name="Zhao X.W."/>
            <person name="Wei L."/>
        </authorList>
    </citation>
    <scope>NUCLEOTIDE SEQUENCE [LARGE SCALE GENOMIC DNA]</scope>
    <source>
        <tissue evidence="6">Nenye</tissue>
    </source>
</reference>
<dbReference type="SUPFAM" id="SSF53756">
    <property type="entry name" value="UDP-Glycosyltransferase/glycogen phosphorylase"/>
    <property type="match status" value="1"/>
</dbReference>
<dbReference type="EC" id="2.4.1.-" evidence="5"/>
<dbReference type="Pfam" id="PF00201">
    <property type="entry name" value="UDPGT"/>
    <property type="match status" value="1"/>
</dbReference>
<proteinExistence type="inferred from homology"/>
<dbReference type="GO" id="GO:0046527">
    <property type="term" value="F:glucosyltransferase activity"/>
    <property type="evidence" value="ECO:0007669"/>
    <property type="project" value="UniProtKB-ARBA"/>
</dbReference>